<evidence type="ECO:0000256" key="1">
    <source>
        <dbReference type="SAM" id="MobiDB-lite"/>
    </source>
</evidence>
<accession>A0ABQ0MDV2</accession>
<sequence length="1196" mass="122888">MLFVLLSFSASFAGPAAPDLLDIQQPDGVKFKGKIHGDEFQSWVEVDSGHTVVKDKATGRWEYAEKEPDGTLKASGVKVDPSGANAPSFLPKGVKPDRDVVREKQQTERQMKQFQDRFAPSFGSTLGDGSTSTGATSYATFAAGDWTPAPVSGNRQLLIILVNFANRTLVTTADSWYRTVFDTTPGVKSVANYYKENSFGKLNVVPAFSGGTHPGVVSVTVPDSHPNCGQNTTYSVETTIISHALAQAAAAVDLSGFDTVNGEVYLVYAGYEASGSAKTPSIWAHAWGGSVSGGGLTITRWALNGEMNNVDQQHPMGVIAHELGHALCGLPDLYDTTYTNAGLGYFSLMAGGSWGRTPTENGGTTPVALDAWSREYLGWTAPNTPTASGAVTLSAALASANNALKLINPSTTSNEYWLAENRHPVAGGWDEGITGLASGYGGGLLVTHIDVTAGTQGANDINRYVSGQRQGVVPVQASTSVCNMLASGSANSCRGNYLTTYYSGNNTDFTSATAPSSKFYSGAVSNRGITSVSAKGATMTANVMVTVTTDTTKPLVTTFTAPATAATLTVPINSFVASDNVAVAGYLVTETSTAPLSSAGGWSGSIPTSYTFATQGSKKLYAWAKDTTGNVSLAKTAAVVVDQTAPVVSAVAIPAYYNSLTVPVTLTVKDNIKVAGYMVTTSSSAPAPSSTSWKTTAATTVTFSAGGANTCYAWAKDTVGNVSLSRSATVFIETAAPTVSTFTVDPLIAGLVIPIRALSASDTGGAGIGGYLITETATAPLASVSGWSLTPPVSYKTKVGGSKVLYAWAKDTAGNVSLARTASTVVDAAKPVVTAFTVPAASISLTIPISAYTATDNMTVTGYRVTESSTAPLASATGWSATAPTSYTFATTGSKKLYAWAKDTAGNVSAAKVVAVAIDQTAPVVTVVKIPAFYNSLTVPVTLTVTDNVKAAAYMVTTGSTAPAVSSVNWKTTAAVTVTFSAPGSNTCYAWAKDTAGNVSLAKAATVVIETAAPTVATFTVDSLIAGLTIPVRALSGSDTGGSGVAGYRVTETATAPLATATGWSVTPTVSYKTASGGNKTLYAWVKDGAGNVSLARTTSTVVDATKPVVSAFTLPASNTGRTVPVLTRAASDNMAVAGYLLTESSKAPLATATGWSATFPTSYTFATTGSKRLYAWVKDTAGNVSAAKYAAVVVY</sequence>
<feature type="region of interest" description="Disordered" evidence="1">
    <location>
        <begin position="72"/>
        <end position="95"/>
    </location>
</feature>
<dbReference type="EMBL" id="BDQG01000001">
    <property type="protein sequence ID" value="GAW65237.1"/>
    <property type="molecule type" value="Genomic_DNA"/>
</dbReference>
<dbReference type="Proteomes" id="UP000194153">
    <property type="component" value="Unassembled WGS sequence"/>
</dbReference>
<dbReference type="GO" id="GO:0008237">
    <property type="term" value="F:metallopeptidase activity"/>
    <property type="evidence" value="ECO:0007669"/>
    <property type="project" value="UniProtKB-KW"/>
</dbReference>
<comment type="caution">
    <text evidence="3">The sequence shown here is derived from an EMBL/GenBank/DDBJ whole genome shotgun (WGS) entry which is preliminary data.</text>
</comment>
<evidence type="ECO:0000313" key="3">
    <source>
        <dbReference type="EMBL" id="GAW65237.1"/>
    </source>
</evidence>
<keyword evidence="4" id="KW-1185">Reference proteome</keyword>
<reference evidence="4" key="2">
    <citation type="submission" date="2017-05" db="EMBL/GenBank/DDBJ databases">
        <title>Draft genome sequence of Geobacter pelophilus, a iron(III)-reducing bacteria.</title>
        <authorList>
            <person name="Aoyagi T."/>
            <person name="Koike H."/>
            <person name="Morita T."/>
            <person name="Sato Y."/>
            <person name="Habe H."/>
            <person name="Hori T."/>
        </authorList>
    </citation>
    <scope>NUCLEOTIDE SEQUENCE [LARGE SCALE GENOMIC DNA]</scope>
    <source>
        <strain evidence="4">Drf2</strain>
    </source>
</reference>
<dbReference type="SUPFAM" id="SSF55486">
    <property type="entry name" value="Metalloproteases ('zincins'), catalytic domain"/>
    <property type="match status" value="1"/>
</dbReference>
<keyword evidence="3" id="KW-0378">Hydrolase</keyword>
<name>A0ABQ0MDV2_9BACT</name>
<keyword evidence="3" id="KW-0645">Protease</keyword>
<dbReference type="Pfam" id="PF05547">
    <property type="entry name" value="Peptidase_M6"/>
    <property type="match status" value="1"/>
</dbReference>
<evidence type="ECO:0000313" key="4">
    <source>
        <dbReference type="Proteomes" id="UP000194153"/>
    </source>
</evidence>
<dbReference type="PANTHER" id="PTHR41775:SF1">
    <property type="entry name" value="PEPTIDASE M6-LIKE DOMAIN-CONTAINING PROTEIN"/>
    <property type="match status" value="1"/>
</dbReference>
<proteinExistence type="predicted"/>
<reference evidence="3 4" key="1">
    <citation type="submission" date="2017-04" db="EMBL/GenBank/DDBJ databases">
        <authorList>
            <consortium name="Geobacter pelophilus Genome Sequencing"/>
            <person name="Aoyagi T."/>
            <person name="Koike H."/>
            <person name="Hori T."/>
        </authorList>
    </citation>
    <scope>NUCLEOTIDE SEQUENCE [LARGE SCALE GENOMIC DNA]</scope>
    <source>
        <strain evidence="3 4">Drf2</strain>
    </source>
</reference>
<keyword evidence="3" id="KW-0482">Metalloprotease</keyword>
<evidence type="ECO:0000259" key="2">
    <source>
        <dbReference type="Pfam" id="PF05547"/>
    </source>
</evidence>
<dbReference type="PANTHER" id="PTHR41775">
    <property type="entry name" value="SECRETED PROTEIN-RELATED"/>
    <property type="match status" value="1"/>
</dbReference>
<protein>
    <submittedName>
        <fullName evidence="3">M6 family metalloprotease domain-containing protein</fullName>
    </submittedName>
</protein>
<dbReference type="NCBIfam" id="TIGR03296">
    <property type="entry name" value="M6dom_TIGR03296"/>
    <property type="match status" value="1"/>
</dbReference>
<gene>
    <name evidence="3" type="ORF">GPEL0_01f0022</name>
</gene>
<feature type="domain" description="Peptidase M6-like" evidence="2">
    <location>
        <begin position="273"/>
        <end position="377"/>
    </location>
</feature>
<organism evidence="3 4">
    <name type="scientific">Geoanaerobacter pelophilus</name>
    <dbReference type="NCBI Taxonomy" id="60036"/>
    <lineage>
        <taxon>Bacteria</taxon>
        <taxon>Pseudomonadati</taxon>
        <taxon>Thermodesulfobacteriota</taxon>
        <taxon>Desulfuromonadia</taxon>
        <taxon>Geobacterales</taxon>
        <taxon>Geobacteraceae</taxon>
        <taxon>Geoanaerobacter</taxon>
    </lineage>
</organism>
<dbReference type="InterPro" id="IPR008757">
    <property type="entry name" value="Peptidase_M6-like_domain"/>
</dbReference>